<evidence type="ECO:0000256" key="1">
    <source>
        <dbReference type="SAM" id="MobiDB-lite"/>
    </source>
</evidence>
<feature type="compositionally biased region" description="Acidic residues" evidence="1">
    <location>
        <begin position="358"/>
        <end position="369"/>
    </location>
</feature>
<feature type="region of interest" description="Disordered" evidence="1">
    <location>
        <begin position="1"/>
        <end position="20"/>
    </location>
</feature>
<accession>A0A418VYS9</accession>
<keyword evidence="3" id="KW-1185">Reference proteome</keyword>
<feature type="compositionally biased region" description="Acidic residues" evidence="1">
    <location>
        <begin position="281"/>
        <end position="300"/>
    </location>
</feature>
<sequence length="369" mass="39808">MAATEQQERPPLASARAPEDIRRAGKLVAKQAGGGTVASFFNANKETLKALLPAHMTPERMMKIALGALRTTPKLMDCTIESLFGSVVVCAQMGLEPNTPQGHIYLIPFENRRKQTTEVQIIVGYKGLIDLARRSGQIESLSARVVHERDEFDIDYGTADQIVHKPFLRGDRGKITGFYAVAKLKGGGVQFEFMSVAEINAVRDGSQGYQTANRYNKTNTPWISNYEEMGKKTVIRRLTKYLPSSIELASAVALDGRAEGGETQGLDRVLDGDFTVLPSGEDGESDEGDSPEGSEVDDESAPQNPATTKPKADPKPAAKPKPEPKQAQTATPYDPDTGVVIEGETAQAQRAAPASPASDDDDEDLFAAT</sequence>
<dbReference type="AlphaFoldDB" id="A0A418VYS9"/>
<organism evidence="2 3">
    <name type="scientific">Azospirillum cavernae</name>
    <dbReference type="NCBI Taxonomy" id="2320860"/>
    <lineage>
        <taxon>Bacteria</taxon>
        <taxon>Pseudomonadati</taxon>
        <taxon>Pseudomonadota</taxon>
        <taxon>Alphaproteobacteria</taxon>
        <taxon>Rhodospirillales</taxon>
        <taxon>Azospirillaceae</taxon>
        <taxon>Azospirillum</taxon>
    </lineage>
</organism>
<reference evidence="2 3" key="1">
    <citation type="submission" date="2018-09" db="EMBL/GenBank/DDBJ databases">
        <authorList>
            <person name="Zhu H."/>
        </authorList>
    </citation>
    <scope>NUCLEOTIDE SEQUENCE [LARGE SCALE GENOMIC DNA]</scope>
    <source>
        <strain evidence="2 3">K2W22B-5</strain>
    </source>
</reference>
<dbReference type="NCBIfam" id="TIGR00616">
    <property type="entry name" value="rect"/>
    <property type="match status" value="1"/>
</dbReference>
<feature type="compositionally biased region" description="Low complexity" evidence="1">
    <location>
        <begin position="346"/>
        <end position="357"/>
    </location>
</feature>
<gene>
    <name evidence="2" type="ORF">D3877_11805</name>
</gene>
<dbReference type="GO" id="GO:0003677">
    <property type="term" value="F:DNA binding"/>
    <property type="evidence" value="ECO:0007669"/>
    <property type="project" value="InterPro"/>
</dbReference>
<protein>
    <submittedName>
        <fullName evidence="2">Recombinase RecT</fullName>
    </submittedName>
</protein>
<dbReference type="InterPro" id="IPR004590">
    <property type="entry name" value="ssDNA_annealing_RecT"/>
</dbReference>
<dbReference type="EMBL" id="QYUL01000002">
    <property type="protein sequence ID" value="RJF82327.1"/>
    <property type="molecule type" value="Genomic_DNA"/>
</dbReference>
<dbReference type="RefSeq" id="WP_119831006.1">
    <property type="nucleotide sequence ID" value="NZ_QYUL01000002.1"/>
</dbReference>
<comment type="caution">
    <text evidence="2">The sequence shown here is derived from an EMBL/GenBank/DDBJ whole genome shotgun (WGS) entry which is preliminary data.</text>
</comment>
<evidence type="ECO:0000313" key="2">
    <source>
        <dbReference type="EMBL" id="RJF82327.1"/>
    </source>
</evidence>
<dbReference type="InterPro" id="IPR018330">
    <property type="entry name" value="RecT_fam"/>
</dbReference>
<dbReference type="GO" id="GO:0006259">
    <property type="term" value="P:DNA metabolic process"/>
    <property type="evidence" value="ECO:0007669"/>
    <property type="project" value="InterPro"/>
</dbReference>
<name>A0A418VYS9_9PROT</name>
<proteinExistence type="predicted"/>
<feature type="region of interest" description="Disordered" evidence="1">
    <location>
        <begin position="270"/>
        <end position="369"/>
    </location>
</feature>
<dbReference type="OrthoDB" id="5124088at2"/>
<dbReference type="Proteomes" id="UP000283458">
    <property type="component" value="Unassembled WGS sequence"/>
</dbReference>
<dbReference type="Pfam" id="PF03837">
    <property type="entry name" value="RecT"/>
    <property type="match status" value="1"/>
</dbReference>
<feature type="compositionally biased region" description="Basic and acidic residues" evidence="1">
    <location>
        <begin position="310"/>
        <end position="324"/>
    </location>
</feature>
<evidence type="ECO:0000313" key="3">
    <source>
        <dbReference type="Proteomes" id="UP000283458"/>
    </source>
</evidence>